<protein>
    <submittedName>
        <fullName evidence="3">2-hydroxy-6-oxohepta-2,4-dienoate hydrolase</fullName>
    </submittedName>
</protein>
<dbReference type="PRINTS" id="PR00111">
    <property type="entry name" value="ABHYDROLASE"/>
</dbReference>
<dbReference type="InterPro" id="IPR029058">
    <property type="entry name" value="AB_hydrolase_fold"/>
</dbReference>
<dbReference type="GO" id="GO:0016787">
    <property type="term" value="F:hydrolase activity"/>
    <property type="evidence" value="ECO:0007669"/>
    <property type="project" value="UniProtKB-KW"/>
</dbReference>
<name>A0ABM8FHW4_9BACT</name>
<reference evidence="3 4" key="1">
    <citation type="submission" date="2023-03" db="EMBL/GenBank/DDBJ databases">
        <title>Description of Hydrogenimonas sp. ISO32.</title>
        <authorList>
            <person name="Mino S."/>
            <person name="Fukazawa S."/>
            <person name="Sawabe T."/>
        </authorList>
    </citation>
    <scope>NUCLEOTIDE SEQUENCE [LARGE SCALE GENOMIC DNA]</scope>
    <source>
        <strain evidence="3 4">ISO32</strain>
    </source>
</reference>
<keyword evidence="4" id="KW-1185">Reference proteome</keyword>
<dbReference type="InterPro" id="IPR050266">
    <property type="entry name" value="AB_hydrolase_sf"/>
</dbReference>
<gene>
    <name evidence="3" type="ORF">HCR_01840</name>
</gene>
<feature type="domain" description="AB hydrolase-1" evidence="2">
    <location>
        <begin position="28"/>
        <end position="233"/>
    </location>
</feature>
<dbReference type="RefSeq" id="WP_286337086.1">
    <property type="nucleotide sequence ID" value="NZ_AP027370.1"/>
</dbReference>
<dbReference type="Pfam" id="PF12697">
    <property type="entry name" value="Abhydrolase_6"/>
    <property type="match status" value="1"/>
</dbReference>
<accession>A0ABM8FHW4</accession>
<keyword evidence="1 3" id="KW-0378">Hydrolase</keyword>
<dbReference type="InterPro" id="IPR000073">
    <property type="entry name" value="AB_hydrolase_1"/>
</dbReference>
<evidence type="ECO:0000313" key="3">
    <source>
        <dbReference type="EMBL" id="BDY11872.1"/>
    </source>
</evidence>
<dbReference type="SUPFAM" id="SSF53474">
    <property type="entry name" value="alpha/beta-Hydrolases"/>
    <property type="match status" value="1"/>
</dbReference>
<evidence type="ECO:0000313" key="4">
    <source>
        <dbReference type="Proteomes" id="UP001321445"/>
    </source>
</evidence>
<evidence type="ECO:0000259" key="2">
    <source>
        <dbReference type="Pfam" id="PF12697"/>
    </source>
</evidence>
<dbReference type="EMBL" id="AP027370">
    <property type="protein sequence ID" value="BDY11872.1"/>
    <property type="molecule type" value="Genomic_DNA"/>
</dbReference>
<proteinExistence type="predicted"/>
<organism evidence="3 4">
    <name type="scientific">Hydrogenimonas cancrithermarum</name>
    <dbReference type="NCBI Taxonomy" id="2993563"/>
    <lineage>
        <taxon>Bacteria</taxon>
        <taxon>Pseudomonadati</taxon>
        <taxon>Campylobacterota</taxon>
        <taxon>Epsilonproteobacteria</taxon>
        <taxon>Campylobacterales</taxon>
        <taxon>Hydrogenimonadaceae</taxon>
        <taxon>Hydrogenimonas</taxon>
    </lineage>
</organism>
<sequence length="241" mass="27025">MAIKPIVYKNERFKLSYDMLNPSKEKTLLFLHGWGSNKELMKQAFGGSFPDYRHLYLDLPGFGKSENEAVLTTHDYAAIVSEFLETVKVRADVAIGHSFGGKVATLLQPERLILLSSAGIVMPKPLKVRAKIVLFKLLKPFGGDTLRELFVSSDASGMPRNMYETFKKVVDEDFSGTFAAFRSPALLCWGREDSATPPEAGRKIAGLIEGSRLEFFDGDHYFFLRQKDAVVKAMEKFLETV</sequence>
<dbReference type="Proteomes" id="UP001321445">
    <property type="component" value="Chromosome"/>
</dbReference>
<dbReference type="PANTHER" id="PTHR43798">
    <property type="entry name" value="MONOACYLGLYCEROL LIPASE"/>
    <property type="match status" value="1"/>
</dbReference>
<dbReference type="PANTHER" id="PTHR43798:SF31">
    <property type="entry name" value="AB HYDROLASE SUPERFAMILY PROTEIN YCLE"/>
    <property type="match status" value="1"/>
</dbReference>
<evidence type="ECO:0000256" key="1">
    <source>
        <dbReference type="ARBA" id="ARBA00022801"/>
    </source>
</evidence>
<dbReference type="Gene3D" id="3.40.50.1820">
    <property type="entry name" value="alpha/beta hydrolase"/>
    <property type="match status" value="1"/>
</dbReference>